<dbReference type="Proteomes" id="UP000829354">
    <property type="component" value="Chromosome V"/>
</dbReference>
<keyword evidence="3" id="KW-1185">Reference proteome</keyword>
<sequence length="345" mass="38454">MSHLVNHIASQKFKRFKSIEESNTKCDELILPKRNVLEIDTVISGKNQVFTFDQITPGVANVSPRAGQRPLASSWAASMAQLNMTERSESSSPGKDEENAVAQEKITEVVQGPKNRVRSAKRKKSGQSRSSSNGTKKQKRVVKKDKADTIQIPDSSTGIQKTAEEIEDFSSGWLARKVLISMRIELREKGIDAPSEATEKIKAIAKSVKTVTWSSLMKCRTRRITAGWKRSHSSAQTPFFDPKTVKGQDIVDAAKTGNKGYEDFDEQKNKFLYEEDTGIVEEEKCFFAGRGFKPEKSKGYVPVPKFHIKDDTEESGNQLQEEVLGTSMCLIKGIKADEETLSLET</sequence>
<evidence type="ECO:0000256" key="1">
    <source>
        <dbReference type="SAM" id="MobiDB-lite"/>
    </source>
</evidence>
<proteinExistence type="predicted"/>
<accession>A0AAE9F8Z3</accession>
<feature type="region of interest" description="Disordered" evidence="1">
    <location>
        <begin position="105"/>
        <end position="150"/>
    </location>
</feature>
<evidence type="ECO:0000313" key="2">
    <source>
        <dbReference type="EMBL" id="UMM37917.1"/>
    </source>
</evidence>
<protein>
    <submittedName>
        <fullName evidence="2">Uncharacterized protein</fullName>
    </submittedName>
</protein>
<dbReference type="EMBL" id="CP092624">
    <property type="protein sequence ID" value="UMM37917.1"/>
    <property type="molecule type" value="Genomic_DNA"/>
</dbReference>
<organism evidence="2 3">
    <name type="scientific">Caenorhabditis briggsae</name>
    <dbReference type="NCBI Taxonomy" id="6238"/>
    <lineage>
        <taxon>Eukaryota</taxon>
        <taxon>Metazoa</taxon>
        <taxon>Ecdysozoa</taxon>
        <taxon>Nematoda</taxon>
        <taxon>Chromadorea</taxon>
        <taxon>Rhabditida</taxon>
        <taxon>Rhabditina</taxon>
        <taxon>Rhabditomorpha</taxon>
        <taxon>Rhabditoidea</taxon>
        <taxon>Rhabditidae</taxon>
        <taxon>Peloderinae</taxon>
        <taxon>Caenorhabditis</taxon>
    </lineage>
</organism>
<dbReference type="AlphaFoldDB" id="A0AAE9F8Z3"/>
<reference evidence="2 3" key="1">
    <citation type="submission" date="2022-04" db="EMBL/GenBank/DDBJ databases">
        <title>Chromosome-level reference genomes for two strains of Caenorhabditis briggsae: an improved platform for comparative genomics.</title>
        <authorList>
            <person name="Stevens L."/>
            <person name="Andersen E."/>
        </authorList>
    </citation>
    <scope>NUCLEOTIDE SEQUENCE [LARGE SCALE GENOMIC DNA]</scope>
    <source>
        <strain evidence="2">VX34</strain>
        <tissue evidence="2">Whole-organism</tissue>
    </source>
</reference>
<evidence type="ECO:0000313" key="3">
    <source>
        <dbReference type="Proteomes" id="UP000829354"/>
    </source>
</evidence>
<gene>
    <name evidence="2" type="ORF">L5515_009531</name>
</gene>
<feature type="compositionally biased region" description="Basic residues" evidence="1">
    <location>
        <begin position="115"/>
        <end position="126"/>
    </location>
</feature>
<name>A0AAE9F8Z3_CAEBR</name>